<accession>X1H826</accession>
<dbReference type="AlphaFoldDB" id="X1H826"/>
<sequence>MENMERQKVKPKEVPKEVKEKADKELEDLRKELARLKELRSQKTIEKHESIQEVGTEELLR</sequence>
<organism evidence="2">
    <name type="scientific">marine sediment metagenome</name>
    <dbReference type="NCBI Taxonomy" id="412755"/>
    <lineage>
        <taxon>unclassified sequences</taxon>
        <taxon>metagenomes</taxon>
        <taxon>ecological metagenomes</taxon>
    </lineage>
</organism>
<gene>
    <name evidence="2" type="ORF">S03H2_35680</name>
</gene>
<protein>
    <submittedName>
        <fullName evidence="2">Uncharacterized protein</fullName>
    </submittedName>
</protein>
<feature type="region of interest" description="Disordered" evidence="1">
    <location>
        <begin position="41"/>
        <end position="61"/>
    </location>
</feature>
<dbReference type="EMBL" id="BARU01021844">
    <property type="protein sequence ID" value="GAH49974.1"/>
    <property type="molecule type" value="Genomic_DNA"/>
</dbReference>
<evidence type="ECO:0000256" key="1">
    <source>
        <dbReference type="SAM" id="MobiDB-lite"/>
    </source>
</evidence>
<name>X1H826_9ZZZZ</name>
<feature type="compositionally biased region" description="Basic and acidic residues" evidence="1">
    <location>
        <begin position="41"/>
        <end position="51"/>
    </location>
</feature>
<proteinExistence type="predicted"/>
<comment type="caution">
    <text evidence="2">The sequence shown here is derived from an EMBL/GenBank/DDBJ whole genome shotgun (WGS) entry which is preliminary data.</text>
</comment>
<feature type="non-terminal residue" evidence="2">
    <location>
        <position position="61"/>
    </location>
</feature>
<feature type="region of interest" description="Disordered" evidence="1">
    <location>
        <begin position="1"/>
        <end position="23"/>
    </location>
</feature>
<evidence type="ECO:0000313" key="2">
    <source>
        <dbReference type="EMBL" id="GAH49974.1"/>
    </source>
</evidence>
<reference evidence="2" key="1">
    <citation type="journal article" date="2014" name="Front. Microbiol.">
        <title>High frequency of phylogenetically diverse reductive dehalogenase-homologous genes in deep subseafloor sedimentary metagenomes.</title>
        <authorList>
            <person name="Kawai M."/>
            <person name="Futagami T."/>
            <person name="Toyoda A."/>
            <person name="Takaki Y."/>
            <person name="Nishi S."/>
            <person name="Hori S."/>
            <person name="Arai W."/>
            <person name="Tsubouchi T."/>
            <person name="Morono Y."/>
            <person name="Uchiyama I."/>
            <person name="Ito T."/>
            <person name="Fujiyama A."/>
            <person name="Inagaki F."/>
            <person name="Takami H."/>
        </authorList>
    </citation>
    <scope>NUCLEOTIDE SEQUENCE</scope>
    <source>
        <strain evidence="2">Expedition CK06-06</strain>
    </source>
</reference>